<dbReference type="Proteomes" id="UP000275078">
    <property type="component" value="Unassembled WGS sequence"/>
</dbReference>
<reference evidence="1 2" key="1">
    <citation type="journal article" date="2018" name="Nat. Ecol. Evol.">
        <title>Pezizomycetes genomes reveal the molecular basis of ectomycorrhizal truffle lifestyle.</title>
        <authorList>
            <person name="Murat C."/>
            <person name="Payen T."/>
            <person name="Noel B."/>
            <person name="Kuo A."/>
            <person name="Morin E."/>
            <person name="Chen J."/>
            <person name="Kohler A."/>
            <person name="Krizsan K."/>
            <person name="Balestrini R."/>
            <person name="Da Silva C."/>
            <person name="Montanini B."/>
            <person name="Hainaut M."/>
            <person name="Levati E."/>
            <person name="Barry K.W."/>
            <person name="Belfiori B."/>
            <person name="Cichocki N."/>
            <person name="Clum A."/>
            <person name="Dockter R.B."/>
            <person name="Fauchery L."/>
            <person name="Guy J."/>
            <person name="Iotti M."/>
            <person name="Le Tacon F."/>
            <person name="Lindquist E.A."/>
            <person name="Lipzen A."/>
            <person name="Malagnac F."/>
            <person name="Mello A."/>
            <person name="Molinier V."/>
            <person name="Miyauchi S."/>
            <person name="Poulain J."/>
            <person name="Riccioni C."/>
            <person name="Rubini A."/>
            <person name="Sitrit Y."/>
            <person name="Splivallo R."/>
            <person name="Traeger S."/>
            <person name="Wang M."/>
            <person name="Zifcakova L."/>
            <person name="Wipf D."/>
            <person name="Zambonelli A."/>
            <person name="Paolocci F."/>
            <person name="Nowrousian M."/>
            <person name="Ottonello S."/>
            <person name="Baldrian P."/>
            <person name="Spatafora J.W."/>
            <person name="Henrissat B."/>
            <person name="Nagy L.G."/>
            <person name="Aury J.M."/>
            <person name="Wincker P."/>
            <person name="Grigoriev I.V."/>
            <person name="Bonfante P."/>
            <person name="Martin F.M."/>
        </authorList>
    </citation>
    <scope>NUCLEOTIDE SEQUENCE [LARGE SCALE GENOMIC DNA]</scope>
    <source>
        <strain evidence="1 2">RN42</strain>
    </source>
</reference>
<evidence type="ECO:0000313" key="2">
    <source>
        <dbReference type="Proteomes" id="UP000275078"/>
    </source>
</evidence>
<gene>
    <name evidence="1" type="ORF">BJ508DRAFT_365190</name>
</gene>
<keyword evidence="2" id="KW-1185">Reference proteome</keyword>
<sequence>MSNPFAASSASETTSWRFHTASSFETTSSPFFKNLPIEVYLDIGDLLDLFSISRLRATCQAFKELYALHHNERLRQLLIHYVRFQQHFGLKKEHEGPLSRGTAREDWEWQTKFHYKTIGKEDEYTAFYILEDDIVDKKWIDKLLLRIMQRQNPEELRSLLESIGSWNEWKHVMVILREAVAYCQDNKHLDFVRMLGGQYKRLGARHKFFLMNSTVAIPQPQCLELLREMSFWDKEHLSDSKKTKLLQLSHVNLHCLKTVRNPKGVDADKLLRMVEYVVEDIGAQVTATHVDMFLWTLNQWSSDFYNDSKCEPTELVHLTQLVSDILAIFGRKGVDLQAIVAYDRFGGAFPTEDDEFVFEWWCDGFIRKIFGNLGCYLGPFDEGTINSRIHDCISGRIHLDYMELLLKQGCPIDLKNDDRSTPLLYLAQKLMDWISPTHYRQDDSVKHWRDRVLLLPSYWTFSEIKNDYLDNYQYAASIKWFLKNGADSLFVGGYGETPLTLALTFGFEDLISDMVLYDPRREERFGSLSPEEVFNKWLSDDEMWGKILYPGTRQRAELEFQLRGQVFLTENYLDEPVEIMKRLI</sequence>
<dbReference type="AlphaFoldDB" id="A0A3N4HR84"/>
<evidence type="ECO:0000313" key="1">
    <source>
        <dbReference type="EMBL" id="RPA76219.1"/>
    </source>
</evidence>
<name>A0A3N4HR84_ASCIM</name>
<protein>
    <recommendedName>
        <fullName evidence="3">F-box domain-containing protein</fullName>
    </recommendedName>
</protein>
<proteinExistence type="predicted"/>
<dbReference type="EMBL" id="ML119749">
    <property type="protein sequence ID" value="RPA76219.1"/>
    <property type="molecule type" value="Genomic_DNA"/>
</dbReference>
<dbReference type="Gene3D" id="1.25.40.20">
    <property type="entry name" value="Ankyrin repeat-containing domain"/>
    <property type="match status" value="1"/>
</dbReference>
<evidence type="ECO:0008006" key="3">
    <source>
        <dbReference type="Google" id="ProtNLM"/>
    </source>
</evidence>
<dbReference type="InterPro" id="IPR036770">
    <property type="entry name" value="Ankyrin_rpt-contain_sf"/>
</dbReference>
<organism evidence="1 2">
    <name type="scientific">Ascobolus immersus RN42</name>
    <dbReference type="NCBI Taxonomy" id="1160509"/>
    <lineage>
        <taxon>Eukaryota</taxon>
        <taxon>Fungi</taxon>
        <taxon>Dikarya</taxon>
        <taxon>Ascomycota</taxon>
        <taxon>Pezizomycotina</taxon>
        <taxon>Pezizomycetes</taxon>
        <taxon>Pezizales</taxon>
        <taxon>Ascobolaceae</taxon>
        <taxon>Ascobolus</taxon>
    </lineage>
</organism>
<dbReference type="SUPFAM" id="SSF48403">
    <property type="entry name" value="Ankyrin repeat"/>
    <property type="match status" value="1"/>
</dbReference>
<accession>A0A3N4HR84</accession>